<feature type="domain" description="SH3" evidence="5">
    <location>
        <begin position="730"/>
        <end position="791"/>
    </location>
</feature>
<feature type="compositionally biased region" description="Low complexity" evidence="4">
    <location>
        <begin position="543"/>
        <end position="555"/>
    </location>
</feature>
<feature type="compositionally biased region" description="Polar residues" evidence="4">
    <location>
        <begin position="243"/>
        <end position="256"/>
    </location>
</feature>
<dbReference type="EMBL" id="KZ819322">
    <property type="protein sequence ID" value="PWN23382.1"/>
    <property type="molecule type" value="Genomic_DNA"/>
</dbReference>
<feature type="compositionally biased region" description="Basic and acidic residues" evidence="4">
    <location>
        <begin position="518"/>
        <end position="537"/>
    </location>
</feature>
<feature type="compositionally biased region" description="Basic and acidic residues" evidence="4">
    <location>
        <begin position="617"/>
        <end position="637"/>
    </location>
</feature>
<dbReference type="GO" id="GO:0035091">
    <property type="term" value="F:phosphatidylinositol binding"/>
    <property type="evidence" value="ECO:0007669"/>
    <property type="project" value="TreeGrafter"/>
</dbReference>
<dbReference type="SUPFAM" id="SSF50044">
    <property type="entry name" value="SH3-domain"/>
    <property type="match status" value="1"/>
</dbReference>
<evidence type="ECO:0000313" key="6">
    <source>
        <dbReference type="EMBL" id="PWN23382.1"/>
    </source>
</evidence>
<dbReference type="InterPro" id="IPR051702">
    <property type="entry name" value="SH3_domain_YSC84-like"/>
</dbReference>
<feature type="compositionally biased region" description="Polar residues" evidence="4">
    <location>
        <begin position="349"/>
        <end position="360"/>
    </location>
</feature>
<dbReference type="Pfam" id="PF04366">
    <property type="entry name" value="Ysc84"/>
    <property type="match status" value="1"/>
</dbReference>
<accession>A0A316UDY2</accession>
<evidence type="ECO:0000259" key="5">
    <source>
        <dbReference type="PROSITE" id="PS50002"/>
    </source>
</evidence>
<dbReference type="CDD" id="cd00174">
    <property type="entry name" value="SH3"/>
    <property type="match status" value="1"/>
</dbReference>
<keyword evidence="7" id="KW-1185">Reference proteome</keyword>
<dbReference type="Proteomes" id="UP000245942">
    <property type="component" value="Unassembled WGS sequence"/>
</dbReference>
<protein>
    <submittedName>
        <fullName evidence="6">DUF500-domain-containing protein</fullName>
    </submittedName>
</protein>
<dbReference type="CDD" id="cd11525">
    <property type="entry name" value="SYLF_SH3YL1_like"/>
    <property type="match status" value="1"/>
</dbReference>
<organism evidence="6 7">
    <name type="scientific">Pseudomicrostroma glucosiphilum</name>
    <dbReference type="NCBI Taxonomy" id="1684307"/>
    <lineage>
        <taxon>Eukaryota</taxon>
        <taxon>Fungi</taxon>
        <taxon>Dikarya</taxon>
        <taxon>Basidiomycota</taxon>
        <taxon>Ustilaginomycotina</taxon>
        <taxon>Exobasidiomycetes</taxon>
        <taxon>Microstromatales</taxon>
        <taxon>Microstromatales incertae sedis</taxon>
        <taxon>Pseudomicrostroma</taxon>
    </lineage>
</organism>
<dbReference type="InterPro" id="IPR036028">
    <property type="entry name" value="SH3-like_dom_sf"/>
</dbReference>
<dbReference type="PANTHER" id="PTHR15629:SF2">
    <property type="entry name" value="SH3 DOMAIN-CONTAINING YSC84-LIKE PROTEIN 1"/>
    <property type="match status" value="1"/>
</dbReference>
<dbReference type="GO" id="GO:0051017">
    <property type="term" value="P:actin filament bundle assembly"/>
    <property type="evidence" value="ECO:0007669"/>
    <property type="project" value="TreeGrafter"/>
</dbReference>
<dbReference type="GO" id="GO:0051015">
    <property type="term" value="F:actin filament binding"/>
    <property type="evidence" value="ECO:0007669"/>
    <property type="project" value="TreeGrafter"/>
</dbReference>
<evidence type="ECO:0000256" key="3">
    <source>
        <dbReference type="PROSITE-ProRule" id="PRU00192"/>
    </source>
</evidence>
<feature type="compositionally biased region" description="Polar residues" evidence="4">
    <location>
        <begin position="567"/>
        <end position="616"/>
    </location>
</feature>
<dbReference type="PANTHER" id="PTHR15629">
    <property type="entry name" value="SH3YL1 PROTEIN"/>
    <property type="match status" value="1"/>
</dbReference>
<dbReference type="GeneID" id="37015834"/>
<feature type="compositionally biased region" description="Polar residues" evidence="4">
    <location>
        <begin position="429"/>
        <end position="441"/>
    </location>
</feature>
<feature type="region of interest" description="Disordered" evidence="4">
    <location>
        <begin position="219"/>
        <end position="727"/>
    </location>
</feature>
<feature type="compositionally biased region" description="Polar residues" evidence="4">
    <location>
        <begin position="495"/>
        <end position="509"/>
    </location>
</feature>
<reference evidence="6 7" key="1">
    <citation type="journal article" date="2018" name="Mol. Biol. Evol.">
        <title>Broad Genomic Sampling Reveals a Smut Pathogenic Ancestry of the Fungal Clade Ustilaginomycotina.</title>
        <authorList>
            <person name="Kijpornyongpan T."/>
            <person name="Mondo S.J."/>
            <person name="Barry K."/>
            <person name="Sandor L."/>
            <person name="Lee J."/>
            <person name="Lipzen A."/>
            <person name="Pangilinan J."/>
            <person name="LaButti K."/>
            <person name="Hainaut M."/>
            <person name="Henrissat B."/>
            <person name="Grigoriev I.V."/>
            <person name="Spatafora J.W."/>
            <person name="Aime M.C."/>
        </authorList>
    </citation>
    <scope>NUCLEOTIDE SEQUENCE [LARGE SCALE GENOMIC DNA]</scope>
    <source>
        <strain evidence="6 7">MCA 4718</strain>
    </source>
</reference>
<dbReference type="InterPro" id="IPR033643">
    <property type="entry name" value="SYLF_SH3YL1-like"/>
</dbReference>
<dbReference type="PROSITE" id="PS50002">
    <property type="entry name" value="SH3"/>
    <property type="match status" value="1"/>
</dbReference>
<dbReference type="Pfam" id="PF00018">
    <property type="entry name" value="SH3_1"/>
    <property type="match status" value="1"/>
</dbReference>
<evidence type="ECO:0000256" key="1">
    <source>
        <dbReference type="ARBA" id="ARBA00007761"/>
    </source>
</evidence>
<feature type="compositionally biased region" description="Low complexity" evidence="4">
    <location>
        <begin position="393"/>
        <end position="402"/>
    </location>
</feature>
<proteinExistence type="inferred from homology"/>
<dbReference type="RefSeq" id="XP_025350542.1">
    <property type="nucleotide sequence ID" value="XM_025494100.1"/>
</dbReference>
<evidence type="ECO:0000256" key="2">
    <source>
        <dbReference type="ARBA" id="ARBA00022443"/>
    </source>
</evidence>
<dbReference type="Gene3D" id="2.30.30.40">
    <property type="entry name" value="SH3 Domains"/>
    <property type="match status" value="1"/>
</dbReference>
<dbReference type="PRINTS" id="PR00452">
    <property type="entry name" value="SH3DOMAIN"/>
</dbReference>
<sequence>MGNPLPVDLPAECRKADKVLKQFVDPVNGLDRIIPLTVLRRAKGFAIFSIFRLGFLLTARAGSGVVIAKLPDGTWSAPSALGIGGIGGGFSAGAEVTDFIVVLNSRSAVRSFMATGSLQLGGNLSVAVGPVGRSAEASGALNSSGKVAAMFSYSKSQGLFGGISLEGTILVDRSDANHKAYGRGASAKQILSGNMDPPSFAMSLIDTIERLSLTGRMSEAAQADEIEPGAGRDSWDMDDDGYSEQSTSGRAGNNDSGIDGYFSRADLNSQRRPSDRGDITPGASRKSPSADSQPKRDDRDPFATSEDEETYSMDRENATRNAGTYAFSPAGGGSATNSPKMSRGGSDYGRSQSFTKSGSKSPGYFDDYSANTKEKRMSPVSSKRPSFGHRKSSSSFSLSRFGIGKGAQTPPAGGVSPSTSRKTPPPGSLLNSDFHQSFGRSSESEDDYALGSADDSRLYGSGKDPYTNGGLKKTTAADAIRAAAGNRGDYGRGSTARSAGLSSSRQQASKADAFGDLWKSERAKEELSGMDHLDRELQGGVGSSKKSSGISSSISNDYYGPNPHSGVFSSPQRPASGSQVDRTRFSKSPTFLSKSFRTSSGNGMRSKSYTQEITSDASDHDDDRGGLWRSDSKESSSRDAIIGNGGNGLSSSSSRMAAYLREGPTPAARSSSHASYPSSPPSASTHSNLQPSLFDDDFDLPSTSGTSTSAYSSSPTSTRAAGTAAASRLPSQGRVIAAFDFQAQEPDDLPLTRGEVIMVLKKSANVNDWWLGRNSSGQIGSFPGNYVESVD</sequence>
<dbReference type="STRING" id="1684307.A0A316UDY2"/>
<dbReference type="GO" id="GO:0051666">
    <property type="term" value="P:actin cortical patch localization"/>
    <property type="evidence" value="ECO:0007669"/>
    <property type="project" value="TreeGrafter"/>
</dbReference>
<dbReference type="InterPro" id="IPR001452">
    <property type="entry name" value="SH3_domain"/>
</dbReference>
<evidence type="ECO:0000313" key="7">
    <source>
        <dbReference type="Proteomes" id="UP000245942"/>
    </source>
</evidence>
<keyword evidence="2 3" id="KW-0728">SH3 domain</keyword>
<evidence type="ECO:0000256" key="4">
    <source>
        <dbReference type="SAM" id="MobiDB-lite"/>
    </source>
</evidence>
<name>A0A316UDY2_9BASI</name>
<feature type="compositionally biased region" description="Low complexity" evidence="4">
    <location>
        <begin position="702"/>
        <end position="727"/>
    </location>
</feature>
<feature type="compositionally biased region" description="Low complexity" evidence="4">
    <location>
        <begin position="666"/>
        <end position="687"/>
    </location>
</feature>
<dbReference type="GO" id="GO:0030479">
    <property type="term" value="C:actin cortical patch"/>
    <property type="evidence" value="ECO:0007669"/>
    <property type="project" value="TreeGrafter"/>
</dbReference>
<dbReference type="OrthoDB" id="443981at2759"/>
<gene>
    <name evidence="6" type="ORF">BCV69DRAFT_297317</name>
</gene>
<dbReference type="AlphaFoldDB" id="A0A316UDY2"/>
<comment type="similarity">
    <text evidence="1">Belongs to the SH3YL1 family.</text>
</comment>
<dbReference type="InterPro" id="IPR007461">
    <property type="entry name" value="Ysc84_actin-binding"/>
</dbReference>
<dbReference type="SMART" id="SM00326">
    <property type="entry name" value="SH3"/>
    <property type="match status" value="1"/>
</dbReference>